<dbReference type="Proteomes" id="UP001300763">
    <property type="component" value="Unassembled WGS sequence"/>
</dbReference>
<gene>
    <name evidence="6" type="ORF">PGB27_03585</name>
</gene>
<keyword evidence="2" id="KW-0328">Glycosyltransferase</keyword>
<evidence type="ECO:0000256" key="3">
    <source>
        <dbReference type="ARBA" id="ARBA00022679"/>
    </source>
</evidence>
<evidence type="ECO:0000256" key="4">
    <source>
        <dbReference type="SAM" id="MobiDB-lite"/>
    </source>
</evidence>
<dbReference type="RefSeq" id="WP_274198947.1">
    <property type="nucleotide sequence ID" value="NZ_JAQZAO010000001.1"/>
</dbReference>
<organism evidence="6 7">
    <name type="scientific">Actinomycetospora lemnae</name>
    <dbReference type="NCBI Taxonomy" id="3019891"/>
    <lineage>
        <taxon>Bacteria</taxon>
        <taxon>Bacillati</taxon>
        <taxon>Actinomycetota</taxon>
        <taxon>Actinomycetes</taxon>
        <taxon>Pseudonocardiales</taxon>
        <taxon>Pseudonocardiaceae</taxon>
        <taxon>Actinomycetospora</taxon>
    </lineage>
</organism>
<dbReference type="PANTHER" id="PTHR43630">
    <property type="entry name" value="POLY-BETA-1,6-N-ACETYL-D-GLUCOSAMINE SYNTHASE"/>
    <property type="match status" value="1"/>
</dbReference>
<keyword evidence="7" id="KW-1185">Reference proteome</keyword>
<proteinExistence type="inferred from homology"/>
<keyword evidence="5" id="KW-1133">Transmembrane helix</keyword>
<dbReference type="PANTHER" id="PTHR43630:SF1">
    <property type="entry name" value="POLY-BETA-1,6-N-ACETYL-D-GLUCOSAMINE SYNTHASE"/>
    <property type="match status" value="1"/>
</dbReference>
<evidence type="ECO:0000313" key="7">
    <source>
        <dbReference type="Proteomes" id="UP001300763"/>
    </source>
</evidence>
<evidence type="ECO:0000256" key="5">
    <source>
        <dbReference type="SAM" id="Phobius"/>
    </source>
</evidence>
<feature type="compositionally biased region" description="Pro residues" evidence="4">
    <location>
        <begin position="476"/>
        <end position="492"/>
    </location>
</feature>
<keyword evidence="5" id="KW-0812">Transmembrane</keyword>
<dbReference type="Gene3D" id="3.90.550.10">
    <property type="entry name" value="Spore Coat Polysaccharide Biosynthesis Protein SpsA, Chain A"/>
    <property type="match status" value="1"/>
</dbReference>
<evidence type="ECO:0000256" key="2">
    <source>
        <dbReference type="ARBA" id="ARBA00022676"/>
    </source>
</evidence>
<name>A0ABT5SNK4_9PSEU</name>
<dbReference type="InterPro" id="IPR029044">
    <property type="entry name" value="Nucleotide-diphossugar_trans"/>
</dbReference>
<evidence type="ECO:0000256" key="1">
    <source>
        <dbReference type="ARBA" id="ARBA00006739"/>
    </source>
</evidence>
<evidence type="ECO:0000313" key="6">
    <source>
        <dbReference type="EMBL" id="MDD7964420.1"/>
    </source>
</evidence>
<feature type="transmembrane region" description="Helical" evidence="5">
    <location>
        <begin position="16"/>
        <end position="37"/>
    </location>
</feature>
<dbReference type="CDD" id="cd06423">
    <property type="entry name" value="CESA_like"/>
    <property type="match status" value="1"/>
</dbReference>
<protein>
    <submittedName>
        <fullName evidence="6">Glycosyltransferase</fullName>
    </submittedName>
</protein>
<comment type="similarity">
    <text evidence="1">Belongs to the glycosyltransferase 2 family.</text>
</comment>
<keyword evidence="3" id="KW-0808">Transferase</keyword>
<sequence>MTVLDVVSVLVVATNWVVLGYFVALNTSYLVLIALAVREFRHHLRRRAWADLDDAYADPLTLGVSVVMPAYDEEATIVESVRAMLSLQHPRFEVVVVVDGAKDRTFEVLVEHFDLVEVPRVVPDDVPTRGAVRSVHAPRAALPLVVVHTENGGKASANNAGINAARHPLVCMVDADCVLDPDALLAMARPFADDPEHVVAAGGVVRAVNDSPVSAGRVTEVRMPRRWIARIQVVEYLRAFLLGRSGWSAVGALVVISGAFGLFRRDTVVEVGGFDLDTLGEDAELVVRLHRHLRAARRRHRLVFLPEPVAWTEVPETVRVLGRQRRRWSRGLVETLWRHRTMIGNPRYGAVGVLALPFYVLFELLAPVVEIGGLVALLLGLLLGAIDGTFAVLFFLVAVGYGLALSLVALVVEEFSFHRYRGWRDLAAALGATVVENLGYRQVTAWWRLRGLVDSLLRRRARWGQMTRVGFTASPAPTPTPTPGPTPAPGGPVPAAGPVLGPVEVVDAR</sequence>
<keyword evidence="5" id="KW-0472">Membrane</keyword>
<dbReference type="SUPFAM" id="SSF53448">
    <property type="entry name" value="Nucleotide-diphospho-sugar transferases"/>
    <property type="match status" value="1"/>
</dbReference>
<feature type="transmembrane region" description="Helical" evidence="5">
    <location>
        <begin position="389"/>
        <end position="412"/>
    </location>
</feature>
<feature type="region of interest" description="Disordered" evidence="4">
    <location>
        <begin position="472"/>
        <end position="501"/>
    </location>
</feature>
<accession>A0ABT5SNK4</accession>
<comment type="caution">
    <text evidence="6">The sequence shown here is derived from an EMBL/GenBank/DDBJ whole genome shotgun (WGS) entry which is preliminary data.</text>
</comment>
<dbReference type="Pfam" id="PF13641">
    <property type="entry name" value="Glyco_tranf_2_3"/>
    <property type="match status" value="1"/>
</dbReference>
<reference evidence="6 7" key="1">
    <citation type="submission" date="2023-02" db="EMBL/GenBank/DDBJ databases">
        <title>Genome sequencing required for Actinomycetospora new species description.</title>
        <authorList>
            <person name="Saimee Y."/>
            <person name="Duangmal K."/>
        </authorList>
    </citation>
    <scope>NUCLEOTIDE SEQUENCE [LARGE SCALE GENOMIC DNA]</scope>
    <source>
        <strain evidence="6 7">DW7H6</strain>
    </source>
</reference>
<dbReference type="EMBL" id="JAQZAO010000001">
    <property type="protein sequence ID" value="MDD7964420.1"/>
    <property type="molecule type" value="Genomic_DNA"/>
</dbReference>